<reference evidence="1" key="1">
    <citation type="journal article" date="2014" name="Front. Microbiol.">
        <title>High frequency of phylogenetically diverse reductive dehalogenase-homologous genes in deep subseafloor sedimentary metagenomes.</title>
        <authorList>
            <person name="Kawai M."/>
            <person name="Futagami T."/>
            <person name="Toyoda A."/>
            <person name="Takaki Y."/>
            <person name="Nishi S."/>
            <person name="Hori S."/>
            <person name="Arai W."/>
            <person name="Tsubouchi T."/>
            <person name="Morono Y."/>
            <person name="Uchiyama I."/>
            <person name="Ito T."/>
            <person name="Fujiyama A."/>
            <person name="Inagaki F."/>
            <person name="Takami H."/>
        </authorList>
    </citation>
    <scope>NUCLEOTIDE SEQUENCE</scope>
    <source>
        <strain evidence="1">Expedition CK06-06</strain>
    </source>
</reference>
<accession>X1C0Q2</accession>
<organism evidence="1">
    <name type="scientific">marine sediment metagenome</name>
    <dbReference type="NCBI Taxonomy" id="412755"/>
    <lineage>
        <taxon>unclassified sequences</taxon>
        <taxon>metagenomes</taxon>
        <taxon>ecological metagenomes</taxon>
    </lineage>
</organism>
<evidence type="ECO:0000313" key="1">
    <source>
        <dbReference type="EMBL" id="GAH01686.1"/>
    </source>
</evidence>
<dbReference type="EMBL" id="BART01029476">
    <property type="protein sequence ID" value="GAH01686.1"/>
    <property type="molecule type" value="Genomic_DNA"/>
</dbReference>
<comment type="caution">
    <text evidence="1">The sequence shown here is derived from an EMBL/GenBank/DDBJ whole genome shotgun (WGS) entry which is preliminary data.</text>
</comment>
<sequence>MSEKKTCKSCKLYDSGLCFVEDLDKDPYIIAEEDFICEKWEKG</sequence>
<protein>
    <submittedName>
        <fullName evidence="1">Uncharacterized protein</fullName>
    </submittedName>
</protein>
<proteinExistence type="predicted"/>
<name>X1C0Q2_9ZZZZ</name>
<dbReference type="AlphaFoldDB" id="X1C0Q2"/>
<gene>
    <name evidence="1" type="ORF">S01H4_51712</name>
</gene>